<name>A0ABR9PBU0_9ACTN</name>
<sequence>MDASEQHLREGEQHPDPLDYRSPWTLRANRHPDAEVGQPGRPGGGGVLDTNEANRPG</sequence>
<proteinExistence type="predicted"/>
<dbReference type="EMBL" id="JADBGI010000023">
    <property type="protein sequence ID" value="MBE3001306.1"/>
    <property type="molecule type" value="Genomic_DNA"/>
</dbReference>
<gene>
    <name evidence="2" type="ORF">IDM40_21800</name>
</gene>
<dbReference type="Proteomes" id="UP000806528">
    <property type="component" value="Unassembled WGS sequence"/>
</dbReference>
<accession>A0ABR9PBU0</accession>
<dbReference type="RefSeq" id="WP_193123907.1">
    <property type="nucleotide sequence ID" value="NZ_JADBGI010000023.1"/>
</dbReference>
<reference evidence="2 3" key="1">
    <citation type="submission" date="2020-09" db="EMBL/GenBank/DDBJ databases">
        <title>Diversity and distribution of actinomycetes associated with coral in the coast of Hainan.</title>
        <authorList>
            <person name="Li F."/>
        </authorList>
    </citation>
    <scope>NUCLEOTIDE SEQUENCE [LARGE SCALE GENOMIC DNA]</scope>
    <source>
        <strain evidence="2 3">HNM0947</strain>
    </source>
</reference>
<evidence type="ECO:0000313" key="3">
    <source>
        <dbReference type="Proteomes" id="UP000806528"/>
    </source>
</evidence>
<comment type="caution">
    <text evidence="2">The sequence shown here is derived from an EMBL/GenBank/DDBJ whole genome shotgun (WGS) entry which is preliminary data.</text>
</comment>
<evidence type="ECO:0000256" key="1">
    <source>
        <dbReference type="SAM" id="MobiDB-lite"/>
    </source>
</evidence>
<organism evidence="2 3">
    <name type="scientific">Nocardiopsis coralli</name>
    <dbReference type="NCBI Taxonomy" id="2772213"/>
    <lineage>
        <taxon>Bacteria</taxon>
        <taxon>Bacillati</taxon>
        <taxon>Actinomycetota</taxon>
        <taxon>Actinomycetes</taxon>
        <taxon>Streptosporangiales</taxon>
        <taxon>Nocardiopsidaceae</taxon>
        <taxon>Nocardiopsis</taxon>
    </lineage>
</organism>
<protein>
    <submittedName>
        <fullName evidence="2">Uncharacterized protein</fullName>
    </submittedName>
</protein>
<feature type="compositionally biased region" description="Basic and acidic residues" evidence="1">
    <location>
        <begin position="1"/>
        <end position="19"/>
    </location>
</feature>
<keyword evidence="3" id="KW-1185">Reference proteome</keyword>
<feature type="region of interest" description="Disordered" evidence="1">
    <location>
        <begin position="1"/>
        <end position="57"/>
    </location>
</feature>
<evidence type="ECO:0000313" key="2">
    <source>
        <dbReference type="EMBL" id="MBE3001306.1"/>
    </source>
</evidence>